<keyword evidence="10" id="KW-0324">Glycolysis</keyword>
<evidence type="ECO:0000256" key="12">
    <source>
        <dbReference type="SAM" id="Coils"/>
    </source>
</evidence>
<comment type="pathway">
    <text evidence="1">Carbohydrate degradation; glycolysis; pyruvate from D-glyceraldehyde 3-phosphate: step 5/5.</text>
</comment>
<dbReference type="Gene3D" id="2.40.33.10">
    <property type="entry name" value="PK beta-barrel domain-like"/>
    <property type="match status" value="2"/>
</dbReference>
<keyword evidence="15" id="KW-1185">Reference proteome</keyword>
<dbReference type="PANTHER" id="PTHR11817">
    <property type="entry name" value="PYRUVATE KINASE"/>
    <property type="match status" value="1"/>
</dbReference>
<dbReference type="EMBL" id="VWSF01000021">
    <property type="protein sequence ID" value="KAA5541608.1"/>
    <property type="molecule type" value="Genomic_DNA"/>
</dbReference>
<keyword evidence="8" id="KW-0067">ATP-binding</keyword>
<keyword evidence="7 14" id="KW-0418">Kinase</keyword>
<sequence length="625" mass="69334">MVTGANAMQKNKEQLQNIASQLDVLEKEARQLEKNFTLQVQQVQPAFRASTVNLLHYLALRQHDIRELQEQLARLGLSSLGRAESHVLANLQAVQEQLNCLLNNTVENKAVLSFDESSALLKTHTHDLLGAPAPGRSTRIMVTFATEMATDYELVRRMMEAGMNCARINCAHDHKEVWVKMVENIRRAEQELGVQCKVLFDLMGPKLRTGPLKPGPKLVVVHPYRNELGQVTAPAKVWLAPAGVAPTVKVDAVLPLETAWLAQLTEGDQLQLKDSRKRKRTLYVAERAASGVVAHLFKTSYISTGTRLALKNRNIAQLTSEVGDLPEIEMPLLLNQDDLLVLRKEPVPGEPAQTDAEGQVVQPAFISCTLPEVFAQVKVGQPVLFDDGKIESEITEVTKNSLVVKITSAGKNGSTLRADKGINLPDSNLGLNKLTDKDKQDLAFVVKYADIINLSFANTPNMVTALQEELRKHHAEHVGIMLKIETKEGFRNLPHLLLAVMRTNPAGVMIARGDLAVECGWQRLAEVQEEILWLCEAAHLPVVWATQVLETLAKKGRPSRAEITDAAMAQRADCVMLNKGPYVVEAIRMLDGILKRMQEHQHKKASMLRNLNVSEIDPIFEADSH</sequence>
<proteinExistence type="inferred from homology"/>
<evidence type="ECO:0000256" key="6">
    <source>
        <dbReference type="ARBA" id="ARBA00022741"/>
    </source>
</evidence>
<dbReference type="InterPro" id="IPR015806">
    <property type="entry name" value="Pyrv_Knase_insert_dom_sf"/>
</dbReference>
<dbReference type="InterPro" id="IPR015793">
    <property type="entry name" value="Pyrv_Knase_brl"/>
</dbReference>
<evidence type="ECO:0000256" key="3">
    <source>
        <dbReference type="ARBA" id="ARBA00012142"/>
    </source>
</evidence>
<dbReference type="SUPFAM" id="SSF50800">
    <property type="entry name" value="PK beta-barrel domain-like"/>
    <property type="match status" value="1"/>
</dbReference>
<evidence type="ECO:0000256" key="10">
    <source>
        <dbReference type="ARBA" id="ARBA00023152"/>
    </source>
</evidence>
<organism evidence="14 15">
    <name type="scientific">Adhaeribacter rhizoryzae</name>
    <dbReference type="NCBI Taxonomy" id="2607907"/>
    <lineage>
        <taxon>Bacteria</taxon>
        <taxon>Pseudomonadati</taxon>
        <taxon>Bacteroidota</taxon>
        <taxon>Cytophagia</taxon>
        <taxon>Cytophagales</taxon>
        <taxon>Hymenobacteraceae</taxon>
        <taxon>Adhaeribacter</taxon>
    </lineage>
</organism>
<evidence type="ECO:0000259" key="13">
    <source>
        <dbReference type="Pfam" id="PF00224"/>
    </source>
</evidence>
<keyword evidence="6" id="KW-0547">Nucleotide-binding</keyword>
<comment type="similarity">
    <text evidence="2">Belongs to the pyruvate kinase family.</text>
</comment>
<evidence type="ECO:0000256" key="9">
    <source>
        <dbReference type="ARBA" id="ARBA00022842"/>
    </source>
</evidence>
<dbReference type="GO" id="GO:0005524">
    <property type="term" value="F:ATP binding"/>
    <property type="evidence" value="ECO:0007669"/>
    <property type="project" value="UniProtKB-KW"/>
</dbReference>
<dbReference type="GO" id="GO:0016301">
    <property type="term" value="F:kinase activity"/>
    <property type="evidence" value="ECO:0007669"/>
    <property type="project" value="UniProtKB-KW"/>
</dbReference>
<dbReference type="GO" id="GO:0000287">
    <property type="term" value="F:magnesium ion binding"/>
    <property type="evidence" value="ECO:0007669"/>
    <property type="project" value="InterPro"/>
</dbReference>
<evidence type="ECO:0000256" key="1">
    <source>
        <dbReference type="ARBA" id="ARBA00004997"/>
    </source>
</evidence>
<feature type="domain" description="Pyruvate kinase barrel" evidence="13">
    <location>
        <begin position="136"/>
        <end position="219"/>
    </location>
</feature>
<evidence type="ECO:0000256" key="7">
    <source>
        <dbReference type="ARBA" id="ARBA00022777"/>
    </source>
</evidence>
<dbReference type="Gene3D" id="3.20.20.60">
    <property type="entry name" value="Phosphoenolpyruvate-binding domains"/>
    <property type="match status" value="2"/>
</dbReference>
<feature type="domain" description="Pyruvate kinase barrel" evidence="13">
    <location>
        <begin position="362"/>
        <end position="578"/>
    </location>
</feature>
<keyword evidence="9" id="KW-0460">Magnesium</keyword>
<keyword evidence="11 14" id="KW-0670">Pyruvate</keyword>
<dbReference type="SUPFAM" id="SSF51621">
    <property type="entry name" value="Phosphoenolpyruvate/pyruvate domain"/>
    <property type="match status" value="1"/>
</dbReference>
<dbReference type="GO" id="GO:0004743">
    <property type="term" value="F:pyruvate kinase activity"/>
    <property type="evidence" value="ECO:0007669"/>
    <property type="project" value="UniProtKB-EC"/>
</dbReference>
<dbReference type="NCBIfam" id="NF011314">
    <property type="entry name" value="PRK14725.1"/>
    <property type="match status" value="1"/>
</dbReference>
<keyword evidence="5" id="KW-0479">Metal-binding</keyword>
<evidence type="ECO:0000313" key="15">
    <source>
        <dbReference type="Proteomes" id="UP000323426"/>
    </source>
</evidence>
<protein>
    <recommendedName>
        <fullName evidence="3">pyruvate kinase</fullName>
        <ecNumber evidence="3">2.7.1.40</ecNumber>
    </recommendedName>
</protein>
<dbReference type="Pfam" id="PF00224">
    <property type="entry name" value="PK"/>
    <property type="match status" value="2"/>
</dbReference>
<name>A0A5M6D2B2_9BACT</name>
<feature type="coiled-coil region" evidence="12">
    <location>
        <begin position="8"/>
        <end position="42"/>
    </location>
</feature>
<keyword evidence="12" id="KW-0175">Coiled coil</keyword>
<evidence type="ECO:0000313" key="14">
    <source>
        <dbReference type="EMBL" id="KAA5541608.1"/>
    </source>
</evidence>
<evidence type="ECO:0000256" key="11">
    <source>
        <dbReference type="ARBA" id="ARBA00023317"/>
    </source>
</evidence>
<evidence type="ECO:0000256" key="2">
    <source>
        <dbReference type="ARBA" id="ARBA00008663"/>
    </source>
</evidence>
<evidence type="ECO:0000256" key="5">
    <source>
        <dbReference type="ARBA" id="ARBA00022723"/>
    </source>
</evidence>
<accession>A0A5M6D2B2</accession>
<dbReference type="InterPro" id="IPR011037">
    <property type="entry name" value="Pyrv_Knase-like_insert_dom_sf"/>
</dbReference>
<dbReference type="Proteomes" id="UP000323426">
    <property type="component" value="Unassembled WGS sequence"/>
</dbReference>
<keyword evidence="4" id="KW-0808">Transferase</keyword>
<dbReference type="AlphaFoldDB" id="A0A5M6D2B2"/>
<evidence type="ECO:0000256" key="4">
    <source>
        <dbReference type="ARBA" id="ARBA00022679"/>
    </source>
</evidence>
<dbReference type="UniPathway" id="UPA00109">
    <property type="reaction ID" value="UER00188"/>
</dbReference>
<dbReference type="EC" id="2.7.1.40" evidence="3"/>
<gene>
    <name evidence="14" type="ORF">F0145_20565</name>
</gene>
<dbReference type="InterPro" id="IPR015813">
    <property type="entry name" value="Pyrv/PenolPyrv_kinase-like_dom"/>
</dbReference>
<dbReference type="FunFam" id="3.20.20.60:FF:000051">
    <property type="entry name" value="Pyruvate kinase family protein"/>
    <property type="match status" value="1"/>
</dbReference>
<dbReference type="GO" id="GO:0030955">
    <property type="term" value="F:potassium ion binding"/>
    <property type="evidence" value="ECO:0007669"/>
    <property type="project" value="InterPro"/>
</dbReference>
<reference evidence="14 15" key="1">
    <citation type="submission" date="2019-09" db="EMBL/GenBank/DDBJ databases">
        <title>Genome sequence and assembly of Adhaeribacter sp.</title>
        <authorList>
            <person name="Chhetri G."/>
        </authorList>
    </citation>
    <scope>NUCLEOTIDE SEQUENCE [LARGE SCALE GENOMIC DNA]</scope>
    <source>
        <strain evidence="14 15">DK36</strain>
    </source>
</reference>
<evidence type="ECO:0000256" key="8">
    <source>
        <dbReference type="ARBA" id="ARBA00022840"/>
    </source>
</evidence>
<comment type="caution">
    <text evidence="14">The sequence shown here is derived from an EMBL/GenBank/DDBJ whole genome shotgun (WGS) entry which is preliminary data.</text>
</comment>
<dbReference type="InterPro" id="IPR001697">
    <property type="entry name" value="Pyr_Knase"/>
</dbReference>
<dbReference type="InterPro" id="IPR040442">
    <property type="entry name" value="Pyrv_kinase-like_dom_sf"/>
</dbReference>